<organism evidence="1 2">
    <name type="scientific">Apolygus lucorum</name>
    <name type="common">Small green plant bug</name>
    <name type="synonym">Lygocoris lucorum</name>
    <dbReference type="NCBI Taxonomy" id="248454"/>
    <lineage>
        <taxon>Eukaryota</taxon>
        <taxon>Metazoa</taxon>
        <taxon>Ecdysozoa</taxon>
        <taxon>Arthropoda</taxon>
        <taxon>Hexapoda</taxon>
        <taxon>Insecta</taxon>
        <taxon>Pterygota</taxon>
        <taxon>Neoptera</taxon>
        <taxon>Paraneoptera</taxon>
        <taxon>Hemiptera</taxon>
        <taxon>Heteroptera</taxon>
        <taxon>Panheteroptera</taxon>
        <taxon>Cimicomorpha</taxon>
        <taxon>Miridae</taxon>
        <taxon>Mirini</taxon>
        <taxon>Apolygus</taxon>
    </lineage>
</organism>
<evidence type="ECO:0000313" key="2">
    <source>
        <dbReference type="Proteomes" id="UP000466442"/>
    </source>
</evidence>
<keyword evidence="2" id="KW-1185">Reference proteome</keyword>
<accession>A0A6A4JGA0</accession>
<proteinExistence type="predicted"/>
<dbReference type="EMBL" id="WIXP02000009">
    <property type="protein sequence ID" value="KAF6205041.1"/>
    <property type="molecule type" value="Genomic_DNA"/>
</dbReference>
<reference evidence="1" key="1">
    <citation type="journal article" date="2021" name="Mol. Ecol. Resour.">
        <title>Apolygus lucorum genome provides insights into omnivorousness and mesophyll feeding.</title>
        <authorList>
            <person name="Liu Y."/>
            <person name="Liu H."/>
            <person name="Wang H."/>
            <person name="Huang T."/>
            <person name="Liu B."/>
            <person name="Yang B."/>
            <person name="Yin L."/>
            <person name="Li B."/>
            <person name="Zhang Y."/>
            <person name="Zhang S."/>
            <person name="Jiang F."/>
            <person name="Zhang X."/>
            <person name="Ren Y."/>
            <person name="Wang B."/>
            <person name="Wang S."/>
            <person name="Lu Y."/>
            <person name="Wu K."/>
            <person name="Fan W."/>
            <person name="Wang G."/>
        </authorList>
    </citation>
    <scope>NUCLEOTIDE SEQUENCE</scope>
    <source>
        <strain evidence="1">12Hb</strain>
    </source>
</reference>
<protein>
    <submittedName>
        <fullName evidence="1">Uncharacterized protein</fullName>
    </submittedName>
</protein>
<sequence length="188" mass="20947">MARVDLDCTEVVGAEQHVPSGWSSNKPRGLQRQWKRALNNEKMEAAGRGRKAMSYAKLQCGGTPTGYETLKTSGITGYPTSGVVRRLDYATPPRRPRNPVRYMRKRLEEAIPCIQRPPGAYSPGYSSPNVSPNYCEACGGPRKCYVEPVDIDPYCQPRVGPPKWPDFGSPSGYLNLADMTRFLAYDRN</sequence>
<gene>
    <name evidence="1" type="ORF">GE061_019208</name>
</gene>
<dbReference type="AlphaFoldDB" id="A0A6A4JGA0"/>
<evidence type="ECO:0000313" key="1">
    <source>
        <dbReference type="EMBL" id="KAF6205041.1"/>
    </source>
</evidence>
<comment type="caution">
    <text evidence="1">The sequence shown here is derived from an EMBL/GenBank/DDBJ whole genome shotgun (WGS) entry which is preliminary data.</text>
</comment>
<name>A0A6A4JGA0_APOLU</name>
<dbReference type="Proteomes" id="UP000466442">
    <property type="component" value="Linkage Group LG9"/>
</dbReference>